<evidence type="ECO:0000313" key="2">
    <source>
        <dbReference type="EMBL" id="NIH95717.1"/>
    </source>
</evidence>
<evidence type="ECO:0000256" key="1">
    <source>
        <dbReference type="SAM" id="MobiDB-lite"/>
    </source>
</evidence>
<protein>
    <submittedName>
        <fullName evidence="2">HK97 family phage portal protein</fullName>
    </submittedName>
</protein>
<sequence>MSFLTRMLRAPNPPYEPVEHRDWSSANITPELVTLFGGAPVLSGVPVSEQTVLGIPAVWRAVWLIAGSVASLPLQTVVESGDGTKQRTPSFLDDPGKVVGLTSYQWKSTVLAHLLIHGNAFLLHVYGGAGQLLGLQPVHPAAVSLEVKNGVKRYRIGMQDGTTREYTDDTLTHVWSQSLDGVRGLSPLQIACNTFGTAIAADRSAAKMFGQGALVTSIAQFEDDVEAEVAKELTEELQRKITGPESAGRVAYVNRNIKITPVSLTNEEAQWISARAFQIEEIARWFGIPPHLLAQTEKQTSWGTGVSAQNEGLARYNLEPWTTCIQERLSWLLPPNHAAEFLYAAFVEPDFETETNLLIAQAGGPFMTVNEVRKVRNLPPIEGGDVLPGAKPLQPNLIPETEETQND</sequence>
<evidence type="ECO:0000313" key="3">
    <source>
        <dbReference type="Proteomes" id="UP000547444"/>
    </source>
</evidence>
<dbReference type="Proteomes" id="UP000547444">
    <property type="component" value="Unassembled WGS sequence"/>
</dbReference>
<dbReference type="InterPro" id="IPR006427">
    <property type="entry name" value="Portal_HK97"/>
</dbReference>
<name>A0A7X5TZT2_9MYCO</name>
<feature type="region of interest" description="Disordered" evidence="1">
    <location>
        <begin position="381"/>
        <end position="407"/>
    </location>
</feature>
<dbReference type="Gene3D" id="3.30.1120.70">
    <property type="match status" value="1"/>
</dbReference>
<organism evidence="2 3">
    <name type="scientific">Mycolicibacterium fluoranthenivorans</name>
    <dbReference type="NCBI Taxonomy" id="258505"/>
    <lineage>
        <taxon>Bacteria</taxon>
        <taxon>Bacillati</taxon>
        <taxon>Actinomycetota</taxon>
        <taxon>Actinomycetes</taxon>
        <taxon>Mycobacteriales</taxon>
        <taxon>Mycobacteriaceae</taxon>
        <taxon>Mycolicibacterium</taxon>
    </lineage>
</organism>
<dbReference type="RefSeq" id="WP_167158928.1">
    <property type="nucleotide sequence ID" value="NZ_JAANOW010000001.1"/>
</dbReference>
<dbReference type="InterPro" id="IPR006944">
    <property type="entry name" value="Phage/GTA_portal"/>
</dbReference>
<proteinExistence type="predicted"/>
<dbReference type="NCBIfam" id="TIGR01537">
    <property type="entry name" value="portal_HK97"/>
    <property type="match status" value="1"/>
</dbReference>
<gene>
    <name evidence="2" type="ORF">FHU31_002673</name>
</gene>
<accession>A0A7X5TZT2</accession>
<dbReference type="Pfam" id="PF04860">
    <property type="entry name" value="Phage_portal"/>
    <property type="match status" value="1"/>
</dbReference>
<comment type="caution">
    <text evidence="2">The sequence shown here is derived from an EMBL/GenBank/DDBJ whole genome shotgun (WGS) entry which is preliminary data.</text>
</comment>
<dbReference type="EMBL" id="JAANOW010000001">
    <property type="protein sequence ID" value="NIH95717.1"/>
    <property type="molecule type" value="Genomic_DNA"/>
</dbReference>
<reference evidence="2 3" key="1">
    <citation type="submission" date="2020-03" db="EMBL/GenBank/DDBJ databases">
        <title>Sequencing the genomes of 1000 actinobacteria strains.</title>
        <authorList>
            <person name="Klenk H.-P."/>
        </authorList>
    </citation>
    <scope>NUCLEOTIDE SEQUENCE [LARGE SCALE GENOMIC DNA]</scope>
    <source>
        <strain evidence="2 3">DSM 44556</strain>
    </source>
</reference>
<dbReference type="Gene3D" id="1.20.1270.210">
    <property type="match status" value="1"/>
</dbReference>
<dbReference type="AlphaFoldDB" id="A0A7X5TZT2"/>
<dbReference type="Gene3D" id="3.40.140.120">
    <property type="match status" value="1"/>
</dbReference>
<keyword evidence="3" id="KW-1185">Reference proteome</keyword>